<dbReference type="InterPro" id="IPR029063">
    <property type="entry name" value="SAM-dependent_MTases_sf"/>
</dbReference>
<evidence type="ECO:0000313" key="4">
    <source>
        <dbReference type="Proteomes" id="UP000003835"/>
    </source>
</evidence>
<dbReference type="HOGENOM" id="CLU_075826_0_2_3"/>
<dbReference type="AlphaFoldDB" id="B4W439"/>
<dbReference type="SUPFAM" id="SSF53335">
    <property type="entry name" value="S-adenosyl-L-methionine-dependent methyltransferases"/>
    <property type="match status" value="1"/>
</dbReference>
<dbReference type="PANTHER" id="PTHR43542:SF1">
    <property type="entry name" value="METHYLTRANSFERASE"/>
    <property type="match status" value="1"/>
</dbReference>
<dbReference type="GO" id="GO:0008168">
    <property type="term" value="F:methyltransferase activity"/>
    <property type="evidence" value="ECO:0007669"/>
    <property type="project" value="UniProtKB-KW"/>
</dbReference>
<evidence type="ECO:0000256" key="1">
    <source>
        <dbReference type="ARBA" id="ARBA00022603"/>
    </source>
</evidence>
<dbReference type="GO" id="GO:0003676">
    <property type="term" value="F:nucleic acid binding"/>
    <property type="evidence" value="ECO:0007669"/>
    <property type="project" value="InterPro"/>
</dbReference>
<dbReference type="RefSeq" id="WP_006106135.1">
    <property type="nucleotide sequence ID" value="NZ_DS989877.1"/>
</dbReference>
<dbReference type="InterPro" id="IPR004398">
    <property type="entry name" value="RNA_MeTrfase_RsmD"/>
</dbReference>
<dbReference type="NCBIfam" id="TIGR00095">
    <property type="entry name" value="16S rRNA (guanine(966)-N(2))-methyltransferase RsmD"/>
    <property type="match status" value="1"/>
</dbReference>
<name>B4W439_9CYAN</name>
<dbReference type="Gene3D" id="3.40.50.150">
    <property type="entry name" value="Vaccinia Virus protein VP39"/>
    <property type="match status" value="1"/>
</dbReference>
<keyword evidence="1 3" id="KW-0489">Methyltransferase</keyword>
<protein>
    <submittedName>
        <fullName evidence="3">Putative methyltransferase</fullName>
    </submittedName>
</protein>
<gene>
    <name evidence="3" type="ORF">MC7420_6639</name>
</gene>
<organism evidence="3 4">
    <name type="scientific">Coleofasciculus chthonoplastes PCC 7420</name>
    <dbReference type="NCBI Taxonomy" id="118168"/>
    <lineage>
        <taxon>Bacteria</taxon>
        <taxon>Bacillati</taxon>
        <taxon>Cyanobacteriota</taxon>
        <taxon>Cyanophyceae</taxon>
        <taxon>Coleofasciculales</taxon>
        <taxon>Coleofasciculaceae</taxon>
        <taxon>Coleofasciculus</taxon>
    </lineage>
</organism>
<reference evidence="3 4" key="1">
    <citation type="submission" date="2008-07" db="EMBL/GenBank/DDBJ databases">
        <authorList>
            <person name="Tandeau de Marsac N."/>
            <person name="Ferriera S."/>
            <person name="Johnson J."/>
            <person name="Kravitz S."/>
            <person name="Beeson K."/>
            <person name="Sutton G."/>
            <person name="Rogers Y.-H."/>
            <person name="Friedman R."/>
            <person name="Frazier M."/>
            <person name="Venter J.C."/>
        </authorList>
    </citation>
    <scope>NUCLEOTIDE SEQUENCE [LARGE SCALE GENOMIC DNA]</scope>
    <source>
        <strain evidence="3 4">PCC 7420</strain>
    </source>
</reference>
<dbReference type="Proteomes" id="UP000003835">
    <property type="component" value="Unassembled WGS sequence"/>
</dbReference>
<dbReference type="PROSITE" id="PS00092">
    <property type="entry name" value="N6_MTASE"/>
    <property type="match status" value="1"/>
</dbReference>
<dbReference type="eggNOG" id="COG0742">
    <property type="taxonomic scope" value="Bacteria"/>
</dbReference>
<dbReference type="EMBL" id="DS989877">
    <property type="protein sequence ID" value="EDX71039.1"/>
    <property type="molecule type" value="Genomic_DNA"/>
</dbReference>
<dbReference type="InterPro" id="IPR002052">
    <property type="entry name" value="DNA_methylase_N6_adenine_CS"/>
</dbReference>
<sequence>MRIYGNRQLKTLPGLETRPTSARVREAVFNIWQGAIAQCRWLDLCAGTGAMGAEALCRGASLVVGIDIKGKACSIMQQNWRQVAQPEQTFQVIRGDVVGRLKTLADQQFDRIYFDPPYASDLYNPVLDAIAHYQLLADQGELAVEYSPNHWTPQLLKAEGRRQKAEDKEEGGKVKENSDCRDVASCVSTLEICRQKVYGNTALVFYSATR</sequence>
<evidence type="ECO:0000313" key="3">
    <source>
        <dbReference type="EMBL" id="EDX71039.1"/>
    </source>
</evidence>
<keyword evidence="2 3" id="KW-0808">Transferase</keyword>
<dbReference type="PIRSF" id="PIRSF004553">
    <property type="entry name" value="CHP00095"/>
    <property type="match status" value="1"/>
</dbReference>
<dbReference type="Pfam" id="PF03602">
    <property type="entry name" value="Cons_hypoth95"/>
    <property type="match status" value="1"/>
</dbReference>
<dbReference type="STRING" id="118168.MC7420_6639"/>
<dbReference type="GO" id="GO:0031167">
    <property type="term" value="P:rRNA methylation"/>
    <property type="evidence" value="ECO:0007669"/>
    <property type="project" value="InterPro"/>
</dbReference>
<keyword evidence="4" id="KW-1185">Reference proteome</keyword>
<accession>B4W439</accession>
<proteinExistence type="predicted"/>
<evidence type="ECO:0000256" key="2">
    <source>
        <dbReference type="ARBA" id="ARBA00022679"/>
    </source>
</evidence>
<dbReference type="OrthoDB" id="9803017at2"/>
<dbReference type="PANTHER" id="PTHR43542">
    <property type="entry name" value="METHYLTRANSFERASE"/>
    <property type="match status" value="1"/>
</dbReference>
<dbReference type="CDD" id="cd02440">
    <property type="entry name" value="AdoMet_MTases"/>
    <property type="match status" value="1"/>
</dbReference>